<dbReference type="STRING" id="679926.Mpet_2171"/>
<dbReference type="eggNOG" id="arCOG04418">
    <property type="taxonomic scope" value="Archaea"/>
</dbReference>
<name>E1RKA6_METP4</name>
<protein>
    <recommendedName>
        <fullName evidence="3">DUF2240 family protein</fullName>
    </recommendedName>
</protein>
<evidence type="ECO:0000313" key="2">
    <source>
        <dbReference type="Proteomes" id="UP000006565"/>
    </source>
</evidence>
<dbReference type="EMBL" id="CP002117">
    <property type="protein sequence ID" value="ADN36919.1"/>
    <property type="molecule type" value="Genomic_DNA"/>
</dbReference>
<dbReference type="KEGG" id="mpi:Mpet_2171"/>
<dbReference type="HOGENOM" id="CLU_134817_0_0_2"/>
<dbReference type="InterPro" id="IPR018716">
    <property type="entry name" value="DUF2240"/>
</dbReference>
<evidence type="ECO:0000313" key="1">
    <source>
        <dbReference type="EMBL" id="ADN36919.1"/>
    </source>
</evidence>
<gene>
    <name evidence="1" type="ordered locus">Mpet_2171</name>
</gene>
<proteinExistence type="predicted"/>
<dbReference type="Proteomes" id="UP000006565">
    <property type="component" value="Chromosome"/>
</dbReference>
<dbReference type="AlphaFoldDB" id="E1RKA6"/>
<keyword evidence="2" id="KW-1185">Reference proteome</keyword>
<evidence type="ECO:0008006" key="3">
    <source>
        <dbReference type="Google" id="ProtNLM"/>
    </source>
</evidence>
<accession>E1RKA6</accession>
<sequence length="154" mass="17435">MTLQMTIAAPFRNMGRNRLKKSEIVFYLAIDRHWMNREQAEKVISMADAEGLIRKEGDYFSIPEEFSKIDIPLGYKPSSEIFEKKDPVESLAAAIAEKNGIEINAVISEMNALMEDEFDGNLLPEAAIVILAREYGVGFEEYLDELKKSIGKID</sequence>
<reference evidence="1 2" key="1">
    <citation type="journal article" date="2010" name="Stand. Genomic Sci.">
        <title>Complete genome sequence of Methanoplanus petrolearius type strain (SEBR 4847).</title>
        <authorList>
            <person name="Brambilla E."/>
            <person name="Djao O.D."/>
            <person name="Daligault H."/>
            <person name="Lapidus A."/>
            <person name="Lucas S."/>
            <person name="Hammon N."/>
            <person name="Nolan M."/>
            <person name="Tice H."/>
            <person name="Cheng J.F."/>
            <person name="Han C."/>
            <person name="Tapia R."/>
            <person name="Goodwin L."/>
            <person name="Pitluck S."/>
            <person name="Liolios K."/>
            <person name="Ivanova N."/>
            <person name="Mavromatis K."/>
            <person name="Mikhailova N."/>
            <person name="Pati A."/>
            <person name="Chen A."/>
            <person name="Palaniappan K."/>
            <person name="Land M."/>
            <person name="Hauser L."/>
            <person name="Chang Y.J."/>
            <person name="Jeffries C.D."/>
            <person name="Rohde M."/>
            <person name="Spring S."/>
            <person name="Sikorski J."/>
            <person name="Goker M."/>
            <person name="Woyke T."/>
            <person name="Bristow J."/>
            <person name="Eisen J.A."/>
            <person name="Markowitz V."/>
            <person name="Hugenholtz P."/>
            <person name="Kyrpides N.C."/>
            <person name="Klenk H.P."/>
        </authorList>
    </citation>
    <scope>NUCLEOTIDE SEQUENCE [LARGE SCALE GENOMIC DNA]</scope>
    <source>
        <strain evidence="2">DSM 11571 / OCM 486 / SEBR 4847</strain>
    </source>
</reference>
<dbReference type="GeneID" id="9744655"/>
<organism evidence="1 2">
    <name type="scientific">Methanolacinia petrolearia (strain DSM 11571 / OCM 486 / SEBR 4847)</name>
    <name type="common">Methanoplanus petrolearius</name>
    <dbReference type="NCBI Taxonomy" id="679926"/>
    <lineage>
        <taxon>Archaea</taxon>
        <taxon>Methanobacteriati</taxon>
        <taxon>Methanobacteriota</taxon>
        <taxon>Stenosarchaea group</taxon>
        <taxon>Methanomicrobia</taxon>
        <taxon>Methanomicrobiales</taxon>
        <taxon>Methanomicrobiaceae</taxon>
        <taxon>Methanolacinia</taxon>
    </lineage>
</organism>
<dbReference type="RefSeq" id="WP_013330096.1">
    <property type="nucleotide sequence ID" value="NC_014507.1"/>
</dbReference>
<dbReference type="Pfam" id="PF09999">
    <property type="entry name" value="DUF2240"/>
    <property type="match status" value="1"/>
</dbReference>